<dbReference type="InterPro" id="IPR035913">
    <property type="entry name" value="RPB5-like_sf"/>
</dbReference>
<proteinExistence type="predicted"/>
<sequence>MDKKYLYILYNNLFKYLDYRDSPKPNLLSKDEFIENISSSSMIIIESGKICIILTLPNGKYSVLGADGKKKLKDISSTNKFEEILYICDINYVNTRTATSLNTVKKIIADLKSSYKNIWFQVRPYNTFELVIPVCSEIVPHRLISKKEADEYLNTEYKNKSTIPQICEFEPILTWMGIRSGSFVEIERLSVSVMSHKIIRYTVDGY</sequence>
<dbReference type="GO" id="GO:0003899">
    <property type="term" value="F:DNA-directed RNA polymerase activity"/>
    <property type="evidence" value="ECO:0007669"/>
    <property type="project" value="InterPro"/>
</dbReference>
<protein>
    <recommendedName>
        <fullName evidence="1">RNA polymerase subunit H/Rpb5 C-terminal domain-containing protein</fullName>
    </recommendedName>
</protein>
<feature type="domain" description="RNA polymerase subunit H/Rpb5 C-terminal" evidence="1">
    <location>
        <begin position="140"/>
        <end position="201"/>
    </location>
</feature>
<dbReference type="GO" id="GO:0003677">
    <property type="term" value="F:DNA binding"/>
    <property type="evidence" value="ECO:0007669"/>
    <property type="project" value="InterPro"/>
</dbReference>
<reference evidence="2" key="1">
    <citation type="journal article" date="2020" name="Nature">
        <title>Giant virus diversity and host interactions through global metagenomics.</title>
        <authorList>
            <person name="Schulz F."/>
            <person name="Roux S."/>
            <person name="Paez-Espino D."/>
            <person name="Jungbluth S."/>
            <person name="Walsh D.A."/>
            <person name="Denef V.J."/>
            <person name="McMahon K.D."/>
            <person name="Konstantinidis K.T."/>
            <person name="Eloe-Fadrosh E.A."/>
            <person name="Kyrpides N.C."/>
            <person name="Woyke T."/>
        </authorList>
    </citation>
    <scope>NUCLEOTIDE SEQUENCE</scope>
    <source>
        <strain evidence="2">GVMAG-M-3300027833-19</strain>
    </source>
</reference>
<dbReference type="EMBL" id="MN740509">
    <property type="protein sequence ID" value="QHU30515.1"/>
    <property type="molecule type" value="Genomic_DNA"/>
</dbReference>
<organism evidence="2">
    <name type="scientific">viral metagenome</name>
    <dbReference type="NCBI Taxonomy" id="1070528"/>
    <lineage>
        <taxon>unclassified sequences</taxon>
        <taxon>metagenomes</taxon>
        <taxon>organismal metagenomes</taxon>
    </lineage>
</organism>
<dbReference type="InterPro" id="IPR000783">
    <property type="entry name" value="RNA_pol_subH/Rpb5_C"/>
</dbReference>
<dbReference type="SUPFAM" id="SSF55287">
    <property type="entry name" value="RPB5-like RNA polymerase subunit"/>
    <property type="match status" value="1"/>
</dbReference>
<name>A0A6C0LKK1_9ZZZZ</name>
<dbReference type="Pfam" id="PF01191">
    <property type="entry name" value="RNA_pol_Rpb5_C"/>
    <property type="match status" value="1"/>
</dbReference>
<dbReference type="Gene3D" id="3.90.940.20">
    <property type="entry name" value="RPB5-like RNA polymerase subunit"/>
    <property type="match status" value="1"/>
</dbReference>
<accession>A0A6C0LKK1</accession>
<evidence type="ECO:0000313" key="2">
    <source>
        <dbReference type="EMBL" id="QHU30515.1"/>
    </source>
</evidence>
<evidence type="ECO:0000259" key="1">
    <source>
        <dbReference type="Pfam" id="PF01191"/>
    </source>
</evidence>
<dbReference type="GO" id="GO:0006351">
    <property type="term" value="P:DNA-templated transcription"/>
    <property type="evidence" value="ECO:0007669"/>
    <property type="project" value="InterPro"/>
</dbReference>
<dbReference type="AlphaFoldDB" id="A0A6C0LKK1"/>